<evidence type="ECO:0000259" key="6">
    <source>
        <dbReference type="Pfam" id="PF15628"/>
    </source>
</evidence>
<dbReference type="SUPFAM" id="SSF48150">
    <property type="entry name" value="DNA-glycosylase"/>
    <property type="match status" value="1"/>
</dbReference>
<evidence type="ECO:0000313" key="7">
    <source>
        <dbReference type="EMBL" id="GAU35024.1"/>
    </source>
</evidence>
<proteinExistence type="predicted"/>
<dbReference type="InterPro" id="IPR023170">
    <property type="entry name" value="HhH_base_excis_C"/>
</dbReference>
<dbReference type="GO" id="GO:0051539">
    <property type="term" value="F:4 iron, 4 sulfur cluster binding"/>
    <property type="evidence" value="ECO:0007669"/>
    <property type="project" value="InterPro"/>
</dbReference>
<evidence type="ECO:0000256" key="4">
    <source>
        <dbReference type="ARBA" id="ARBA00023014"/>
    </source>
</evidence>
<accession>A0A2Z6MQY8</accession>
<dbReference type="InterPro" id="IPR011257">
    <property type="entry name" value="DNA_glycosylase"/>
</dbReference>
<keyword evidence="3" id="KW-0408">Iron</keyword>
<evidence type="ECO:0000256" key="5">
    <source>
        <dbReference type="SAM" id="MobiDB-lite"/>
    </source>
</evidence>
<dbReference type="InterPro" id="IPR044811">
    <property type="entry name" value="DME/ROS1"/>
</dbReference>
<dbReference type="EMBL" id="DF973573">
    <property type="protein sequence ID" value="GAU35024.1"/>
    <property type="molecule type" value="Genomic_DNA"/>
</dbReference>
<organism evidence="7 8">
    <name type="scientific">Trifolium subterraneum</name>
    <name type="common">Subterranean clover</name>
    <dbReference type="NCBI Taxonomy" id="3900"/>
    <lineage>
        <taxon>Eukaryota</taxon>
        <taxon>Viridiplantae</taxon>
        <taxon>Streptophyta</taxon>
        <taxon>Embryophyta</taxon>
        <taxon>Tracheophyta</taxon>
        <taxon>Spermatophyta</taxon>
        <taxon>Magnoliopsida</taxon>
        <taxon>eudicotyledons</taxon>
        <taxon>Gunneridae</taxon>
        <taxon>Pentapetalae</taxon>
        <taxon>rosids</taxon>
        <taxon>fabids</taxon>
        <taxon>Fabales</taxon>
        <taxon>Fabaceae</taxon>
        <taxon>Papilionoideae</taxon>
        <taxon>50 kb inversion clade</taxon>
        <taxon>NPAAA clade</taxon>
        <taxon>Hologalegina</taxon>
        <taxon>IRL clade</taxon>
        <taxon>Trifolieae</taxon>
        <taxon>Trifolium</taxon>
    </lineage>
</organism>
<keyword evidence="8" id="KW-1185">Reference proteome</keyword>
<evidence type="ECO:0000256" key="1">
    <source>
        <dbReference type="ARBA" id="ARBA00001966"/>
    </source>
</evidence>
<name>A0A2Z6MQY8_TRISU</name>
<dbReference type="InterPro" id="IPR003651">
    <property type="entry name" value="Endonuclease3_FeS-loop_motif"/>
</dbReference>
<gene>
    <name evidence="7" type="ORF">TSUD_103470</name>
</gene>
<dbReference type="Pfam" id="PF15628">
    <property type="entry name" value="RRM_DME"/>
    <property type="match status" value="1"/>
</dbReference>
<keyword evidence="4" id="KW-0411">Iron-sulfur</keyword>
<dbReference type="Proteomes" id="UP000242715">
    <property type="component" value="Unassembled WGS sequence"/>
</dbReference>
<dbReference type="PANTHER" id="PTHR46213:SF26">
    <property type="entry name" value="HHH-GPD BASE EXCISION DNA REPAIR FAMILY PROTEIN"/>
    <property type="match status" value="1"/>
</dbReference>
<feature type="domain" description="Demeter RRM-fold" evidence="6">
    <location>
        <begin position="637"/>
        <end position="724"/>
    </location>
</feature>
<dbReference type="GO" id="GO:0019104">
    <property type="term" value="F:DNA N-glycosylase activity"/>
    <property type="evidence" value="ECO:0007669"/>
    <property type="project" value="InterPro"/>
</dbReference>
<dbReference type="GO" id="GO:0141166">
    <property type="term" value="P:chromosomal 5-methylcytosine DNA demethylation pathway"/>
    <property type="evidence" value="ECO:0007669"/>
    <property type="project" value="InterPro"/>
</dbReference>
<protein>
    <recommendedName>
        <fullName evidence="6">Demeter RRM-fold domain-containing protein</fullName>
    </recommendedName>
</protein>
<dbReference type="InterPro" id="IPR028925">
    <property type="entry name" value="RRM_DME"/>
</dbReference>
<comment type="cofactor">
    <cofactor evidence="1">
        <name>[4Fe-4S] cluster</name>
        <dbReference type="ChEBI" id="CHEBI:49883"/>
    </cofactor>
</comment>
<keyword evidence="2" id="KW-0479">Metal-binding</keyword>
<evidence type="ECO:0000256" key="3">
    <source>
        <dbReference type="ARBA" id="ARBA00023004"/>
    </source>
</evidence>
<dbReference type="Gene3D" id="1.10.1670.10">
    <property type="entry name" value="Helix-hairpin-Helix base-excision DNA repair enzymes (C-terminal)"/>
    <property type="match status" value="1"/>
</dbReference>
<dbReference type="SMART" id="SM00525">
    <property type="entry name" value="FES"/>
    <property type="match status" value="1"/>
</dbReference>
<dbReference type="GO" id="GO:0046872">
    <property type="term" value="F:metal ion binding"/>
    <property type="evidence" value="ECO:0007669"/>
    <property type="project" value="UniProtKB-KW"/>
</dbReference>
<evidence type="ECO:0000313" key="8">
    <source>
        <dbReference type="Proteomes" id="UP000242715"/>
    </source>
</evidence>
<sequence>MSLAAKFPLKSVSCEQSNSLFLSAPKFDAEMNDREVEELEAQEAIGSSKVDSETENNSCSMERNSDSSEVSCERSNVEEIETQKANKSSKVDGMERNSDSSEVSCERNNAEEIETQKANKSTKVDGMERNSDSSEVSCERSNAEEIETQKANKSTKVDGMERNSDSSEVSCERSNVEENETQKANKSSKVDGMEKNSDSPGMNFGKKQTPNTKKSKKEEREEENRILLEKKRQHWAELRKKNTESHRHRDCGDSIDYEAVRTAKLDDVAAAIKIRGQHRIIGGKIQATLDKIKDSDGKMDLEWLRNIEAKEVKEYLLDIFGLGLKSVECIRLLALKHVAFPVDVNVARIVVRLGWVPLQPLPEHIQIHNLEIFPDSNKIQQFLWPRLCTLDHDTLYELHYQLITFGKVFCTKIKPNCNSCPMRDVCEHYKSSLARIKLALPPNPTSDQTIVATETDHANAYSDLLSNSKSTFTEERKECEPIVEMPASPEPEDVNFDSELDEEVYYGYTNEGEDIEDFMTVNLSSQELSSCLPNMFDNSFEQFDHGMNKSSTLALSQDAANIPLPKMKNVSRLKTERLVYVLPDNHPLLAQCAPREPDDRSPYLLVVWLRAELESSDETSKTGLQEEENSQSQTVPGTLLIPCRTAMRARFPLNGTYFQVNEVFADYASMVQPINVPRNWIWDLERRITYFGTGFSSITRGFICVRAIDTITGAPRPILSILHRNTTAKVPKRNKNVPPTPNES</sequence>
<feature type="compositionally biased region" description="Basic and acidic residues" evidence="5">
    <location>
        <begin position="63"/>
        <end position="197"/>
    </location>
</feature>
<reference evidence="8" key="1">
    <citation type="journal article" date="2017" name="Front. Plant Sci.">
        <title>Climate Clever Clovers: New Paradigm to Reduce the Environmental Footprint of Ruminants by Breeding Low Methanogenic Forages Utilizing Haplotype Variation.</title>
        <authorList>
            <person name="Kaur P."/>
            <person name="Appels R."/>
            <person name="Bayer P.E."/>
            <person name="Keeble-Gagnere G."/>
            <person name="Wang J."/>
            <person name="Hirakawa H."/>
            <person name="Shirasawa K."/>
            <person name="Vercoe P."/>
            <person name="Stefanova K."/>
            <person name="Durmic Z."/>
            <person name="Nichols P."/>
            <person name="Revell C."/>
            <person name="Isobe S.N."/>
            <person name="Edwards D."/>
            <person name="Erskine W."/>
        </authorList>
    </citation>
    <scope>NUCLEOTIDE SEQUENCE [LARGE SCALE GENOMIC DNA]</scope>
    <source>
        <strain evidence="8">cv. Daliak</strain>
    </source>
</reference>
<evidence type="ECO:0000256" key="2">
    <source>
        <dbReference type="ARBA" id="ARBA00022723"/>
    </source>
</evidence>
<dbReference type="AlphaFoldDB" id="A0A2Z6MQY8"/>
<dbReference type="OrthoDB" id="5607at2759"/>
<dbReference type="GO" id="GO:0035514">
    <property type="term" value="F:DNA demethylase activity"/>
    <property type="evidence" value="ECO:0007669"/>
    <property type="project" value="InterPro"/>
</dbReference>
<dbReference type="PANTHER" id="PTHR46213">
    <property type="entry name" value="TRANSCRIPTIONAL ACTIVATOR DEMETER"/>
    <property type="match status" value="1"/>
</dbReference>
<feature type="region of interest" description="Disordered" evidence="5">
    <location>
        <begin position="35"/>
        <end position="223"/>
    </location>
</feature>
<dbReference type="GO" id="GO:0006281">
    <property type="term" value="P:DNA repair"/>
    <property type="evidence" value="ECO:0007669"/>
    <property type="project" value="InterPro"/>
</dbReference>